<dbReference type="SUPFAM" id="SSF48452">
    <property type="entry name" value="TPR-like"/>
    <property type="match status" value="1"/>
</dbReference>
<dbReference type="EMBL" id="BDSP01000123">
    <property type="protein sequence ID" value="GAX17865.1"/>
    <property type="molecule type" value="Genomic_DNA"/>
</dbReference>
<dbReference type="PROSITE" id="PS50005">
    <property type="entry name" value="TPR"/>
    <property type="match status" value="1"/>
</dbReference>
<evidence type="ECO:0000313" key="5">
    <source>
        <dbReference type="Proteomes" id="UP000198406"/>
    </source>
</evidence>
<dbReference type="Pfam" id="PF13374">
    <property type="entry name" value="TPR_10"/>
    <property type="match status" value="2"/>
</dbReference>
<keyword evidence="5" id="KW-1185">Reference proteome</keyword>
<keyword evidence="2 3" id="KW-0802">TPR repeat</keyword>
<dbReference type="Gene3D" id="1.25.40.10">
    <property type="entry name" value="Tetratricopeptide repeat domain"/>
    <property type="match status" value="1"/>
</dbReference>
<dbReference type="SMART" id="SM00028">
    <property type="entry name" value="TPR"/>
    <property type="match status" value="5"/>
</dbReference>
<evidence type="ECO:0000256" key="3">
    <source>
        <dbReference type="PROSITE-ProRule" id="PRU00339"/>
    </source>
</evidence>
<evidence type="ECO:0000313" key="4">
    <source>
        <dbReference type="EMBL" id="GAX17865.1"/>
    </source>
</evidence>
<proteinExistence type="predicted"/>
<dbReference type="OrthoDB" id="48911at2759"/>
<dbReference type="AlphaFoldDB" id="A0A1Z5JUZ7"/>
<evidence type="ECO:0000256" key="2">
    <source>
        <dbReference type="ARBA" id="ARBA00022803"/>
    </source>
</evidence>
<gene>
    <name evidence="4" type="ORF">FisN_18Hh069</name>
</gene>
<dbReference type="InterPro" id="IPR019734">
    <property type="entry name" value="TPR_rpt"/>
</dbReference>
<keyword evidence="1" id="KW-0677">Repeat</keyword>
<evidence type="ECO:0000256" key="1">
    <source>
        <dbReference type="ARBA" id="ARBA00022737"/>
    </source>
</evidence>
<comment type="caution">
    <text evidence="4">The sequence shown here is derived from an EMBL/GenBank/DDBJ whole genome shotgun (WGS) entry which is preliminary data.</text>
</comment>
<name>A0A1Z5JUZ7_FISSO</name>
<reference evidence="4 5" key="1">
    <citation type="journal article" date="2015" name="Plant Cell">
        <title>Oil accumulation by the oleaginous diatom Fistulifera solaris as revealed by the genome and transcriptome.</title>
        <authorList>
            <person name="Tanaka T."/>
            <person name="Maeda Y."/>
            <person name="Veluchamy A."/>
            <person name="Tanaka M."/>
            <person name="Abida H."/>
            <person name="Marechal E."/>
            <person name="Bowler C."/>
            <person name="Muto M."/>
            <person name="Sunaga Y."/>
            <person name="Tanaka M."/>
            <person name="Yoshino T."/>
            <person name="Taniguchi T."/>
            <person name="Fukuda Y."/>
            <person name="Nemoto M."/>
            <person name="Matsumoto M."/>
            <person name="Wong P.S."/>
            <person name="Aburatani S."/>
            <person name="Fujibuchi W."/>
        </authorList>
    </citation>
    <scope>NUCLEOTIDE SEQUENCE [LARGE SCALE GENOMIC DNA]</scope>
    <source>
        <strain evidence="4 5">JPCC DA0580</strain>
    </source>
</reference>
<dbReference type="Proteomes" id="UP000198406">
    <property type="component" value="Unassembled WGS sequence"/>
</dbReference>
<protein>
    <submittedName>
        <fullName evidence="4">Kinesin light chain</fullName>
    </submittedName>
</protein>
<feature type="repeat" description="TPR" evidence="3">
    <location>
        <begin position="185"/>
        <end position="218"/>
    </location>
</feature>
<accession>A0A1Z5JUZ7</accession>
<dbReference type="PANTHER" id="PTHR45641">
    <property type="entry name" value="TETRATRICOPEPTIDE REPEAT PROTEIN (AFU_ORTHOLOGUE AFUA_6G03870)"/>
    <property type="match status" value="1"/>
</dbReference>
<organism evidence="4 5">
    <name type="scientific">Fistulifera solaris</name>
    <name type="common">Oleaginous diatom</name>
    <dbReference type="NCBI Taxonomy" id="1519565"/>
    <lineage>
        <taxon>Eukaryota</taxon>
        <taxon>Sar</taxon>
        <taxon>Stramenopiles</taxon>
        <taxon>Ochrophyta</taxon>
        <taxon>Bacillariophyta</taxon>
        <taxon>Bacillariophyceae</taxon>
        <taxon>Bacillariophycidae</taxon>
        <taxon>Naviculales</taxon>
        <taxon>Naviculaceae</taxon>
        <taxon>Fistulifera</taxon>
    </lineage>
</organism>
<dbReference type="PANTHER" id="PTHR45641:SF19">
    <property type="entry name" value="NEPHROCYSTIN-3"/>
    <property type="match status" value="1"/>
</dbReference>
<dbReference type="Pfam" id="PF13424">
    <property type="entry name" value="TPR_12"/>
    <property type="match status" value="1"/>
</dbReference>
<dbReference type="InParanoid" id="A0A1Z5JUZ7"/>
<dbReference type="InterPro" id="IPR011990">
    <property type="entry name" value="TPR-like_helical_dom_sf"/>
</dbReference>
<sequence length="409" mass="46644">MRPPAIHLRIDRTSFDETDDFSIAPLKTYEPPKGKSIKMKNGKVRRKMRWRILNKDVVENCNETQQTRSPHRKRPHYVDRFLPVESIETKSYEQLSPKTTVLHEKDDNSSLDDIRNAMSNHFETCEDQKKCYKREPLQVEQNLQAIHDMATEHLRQGEYDEALEVFEEIVRGLLTRYGDSHPRVGTAYHNRGIVQMRLGQYDAATQSYQQAIRIRKTTLGDDHADVATSLAQLGVAHLEQHQPRKALVAFREALHLRRQWYGNDHLKVAKILHNIGCALYELNELEMAKVAWEEALKIQRVALKSSASEAPLLGIAATQWNLASLQLSQGAYDDAAVLLEEVLLVQECVLSEQDPLVQQTRDTLEWLNQQPSSVLMNFERRLLAMRDLACGAAAAPMESDNDSLSIAGS</sequence>